<organism evidence="11 12">
    <name type="scientific">Schizothecium vesticola</name>
    <dbReference type="NCBI Taxonomy" id="314040"/>
    <lineage>
        <taxon>Eukaryota</taxon>
        <taxon>Fungi</taxon>
        <taxon>Dikarya</taxon>
        <taxon>Ascomycota</taxon>
        <taxon>Pezizomycotina</taxon>
        <taxon>Sordariomycetes</taxon>
        <taxon>Sordariomycetidae</taxon>
        <taxon>Sordariales</taxon>
        <taxon>Schizotheciaceae</taxon>
        <taxon>Schizothecium</taxon>
    </lineage>
</organism>
<dbReference type="GO" id="GO:0016757">
    <property type="term" value="F:glycosyltransferase activity"/>
    <property type="evidence" value="ECO:0007669"/>
    <property type="project" value="UniProtKB-KW"/>
</dbReference>
<gene>
    <name evidence="11" type="ORF">B0T18DRAFT_333611</name>
</gene>
<protein>
    <submittedName>
        <fullName evidence="11">Glycosyltransferase family 31 protein</fullName>
    </submittedName>
</protein>
<keyword evidence="4" id="KW-0812">Transmembrane</keyword>
<keyword evidence="12" id="KW-1185">Reference proteome</keyword>
<evidence type="ECO:0000256" key="9">
    <source>
        <dbReference type="SAM" id="MobiDB-lite"/>
    </source>
</evidence>
<accession>A0AA40BPB7</accession>
<dbReference type="Proteomes" id="UP001172155">
    <property type="component" value="Unassembled WGS sequence"/>
</dbReference>
<dbReference type="GO" id="GO:0016020">
    <property type="term" value="C:membrane"/>
    <property type="evidence" value="ECO:0007669"/>
    <property type="project" value="UniProtKB-SubCell"/>
</dbReference>
<evidence type="ECO:0000256" key="3">
    <source>
        <dbReference type="ARBA" id="ARBA00022679"/>
    </source>
</evidence>
<dbReference type="Gene3D" id="3.90.550.50">
    <property type="match status" value="1"/>
</dbReference>
<evidence type="ECO:0000256" key="6">
    <source>
        <dbReference type="ARBA" id="ARBA00022989"/>
    </source>
</evidence>
<evidence type="ECO:0000313" key="11">
    <source>
        <dbReference type="EMBL" id="KAK0737954.1"/>
    </source>
</evidence>
<dbReference type="GO" id="GO:0012505">
    <property type="term" value="C:endomembrane system"/>
    <property type="evidence" value="ECO:0007669"/>
    <property type="project" value="UniProtKB-SubCell"/>
</dbReference>
<keyword evidence="6" id="KW-1133">Transmembrane helix</keyword>
<evidence type="ECO:0000256" key="2">
    <source>
        <dbReference type="ARBA" id="ARBA00022676"/>
    </source>
</evidence>
<sequence length="568" mass="63858">MGATITRKNRCFGTRNPLARALAFTCGVFFLGAFLFRSEAADVRTAILKTATSAKDAVTSQRPLNSYYSEGLGDGDDTPMEKWESADPEPTKTDVTNSSRTPSMECGYDMDRLCDWQKKYQLQPKFEYVKRYVQVSRQNIPRKSMTKLQQQFLPDFMKVVDTKKTYHAEECPEPLTVPVTMSPFPNTANASDFMFGVSTTYQRFTDPRTSPVKEWTYWLTDGQGTSNGGKLILMLINASDDDLEHASAKLRAAGIDADIFRSNPSMPMAVRYLTLVPTMYYHPATSTKRWLVTADDDTFFPSMHALTEQFEQYDHTQPMYIGTLSEDTQQTARHGPSAFGGAGVFVSVPMAHLIASNYDTCRSDAAVRAADSGWGPQGDILLRRCIYDHSDVRLTLLHSLWQLDLYGDPSGFYESGIKPLSLHHYRGGGWHVAHPWHYTKVASVCGEDCTLQRFQTGDNFVVANGFSVAYYPRGIDFDANQFERTFAPAPEDKGWNLDYAMGPQRPALQGTGRKISWDLQEAAVQADGSVSQVYVRKHDDWRWKNPGGSWMSDVDGVMELVWLPEGRE</sequence>
<evidence type="ECO:0000259" key="10">
    <source>
        <dbReference type="Pfam" id="PF02434"/>
    </source>
</evidence>
<name>A0AA40BPB7_9PEZI</name>
<keyword evidence="2" id="KW-0328">Glycosyltransferase</keyword>
<dbReference type="FunFam" id="3.90.550.50:FF:000036">
    <property type="entry name" value="Putative glycosyltransferase family 31 protein"/>
    <property type="match status" value="1"/>
</dbReference>
<feature type="compositionally biased region" description="Polar residues" evidence="9">
    <location>
        <begin position="93"/>
        <end position="102"/>
    </location>
</feature>
<keyword evidence="3" id="KW-0808">Transferase</keyword>
<dbReference type="Pfam" id="PF02434">
    <property type="entry name" value="Fringe"/>
    <property type="match status" value="1"/>
</dbReference>
<feature type="compositionally biased region" description="Basic and acidic residues" evidence="9">
    <location>
        <begin position="79"/>
        <end position="92"/>
    </location>
</feature>
<evidence type="ECO:0000256" key="7">
    <source>
        <dbReference type="ARBA" id="ARBA00023136"/>
    </source>
</evidence>
<dbReference type="AlphaFoldDB" id="A0AA40BPB7"/>
<proteinExistence type="predicted"/>
<dbReference type="EMBL" id="JAUKUD010000007">
    <property type="protein sequence ID" value="KAK0737954.1"/>
    <property type="molecule type" value="Genomic_DNA"/>
</dbReference>
<evidence type="ECO:0000256" key="5">
    <source>
        <dbReference type="ARBA" id="ARBA00022968"/>
    </source>
</evidence>
<comment type="caution">
    <text evidence="11">The sequence shown here is derived from an EMBL/GenBank/DDBJ whole genome shotgun (WGS) entry which is preliminary data.</text>
</comment>
<reference evidence="11" key="1">
    <citation type="submission" date="2023-06" db="EMBL/GenBank/DDBJ databases">
        <title>Genome-scale phylogeny and comparative genomics of the fungal order Sordariales.</title>
        <authorList>
            <consortium name="Lawrence Berkeley National Laboratory"/>
            <person name="Hensen N."/>
            <person name="Bonometti L."/>
            <person name="Westerberg I."/>
            <person name="Brannstrom I.O."/>
            <person name="Guillou S."/>
            <person name="Cros-Aarteil S."/>
            <person name="Calhoun S."/>
            <person name="Haridas S."/>
            <person name="Kuo A."/>
            <person name="Mondo S."/>
            <person name="Pangilinan J."/>
            <person name="Riley R."/>
            <person name="LaButti K."/>
            <person name="Andreopoulos B."/>
            <person name="Lipzen A."/>
            <person name="Chen C."/>
            <person name="Yanf M."/>
            <person name="Daum C."/>
            <person name="Ng V."/>
            <person name="Clum A."/>
            <person name="Steindorff A."/>
            <person name="Ohm R."/>
            <person name="Martin F."/>
            <person name="Silar P."/>
            <person name="Natvig D."/>
            <person name="Lalanne C."/>
            <person name="Gautier V."/>
            <person name="Ament-velasquez S.L."/>
            <person name="Kruys A."/>
            <person name="Hutchinson M.I."/>
            <person name="Powell A.J."/>
            <person name="Barry K."/>
            <person name="Miller A.N."/>
            <person name="Grigoriev I.V."/>
            <person name="Debuchy R."/>
            <person name="Gladieux P."/>
            <person name="Thoren M.H."/>
            <person name="Johannesson H."/>
        </authorList>
    </citation>
    <scope>NUCLEOTIDE SEQUENCE</scope>
    <source>
        <strain evidence="11">SMH3187-1</strain>
    </source>
</reference>
<evidence type="ECO:0000256" key="8">
    <source>
        <dbReference type="ARBA" id="ARBA00037847"/>
    </source>
</evidence>
<evidence type="ECO:0000256" key="4">
    <source>
        <dbReference type="ARBA" id="ARBA00022692"/>
    </source>
</evidence>
<comment type="subcellular location">
    <subcellularLocation>
        <location evidence="8">Endomembrane system</location>
        <topology evidence="8">Single-pass membrane protein</topology>
    </subcellularLocation>
    <subcellularLocation>
        <location evidence="1">Membrane</location>
        <topology evidence="1">Single-pass type II membrane protein</topology>
    </subcellularLocation>
</comment>
<feature type="domain" description="Fringe-like glycosyltransferase" evidence="10">
    <location>
        <begin position="280"/>
        <end position="371"/>
    </location>
</feature>
<dbReference type="InterPro" id="IPR003378">
    <property type="entry name" value="Fringe-like_glycosylTrfase"/>
</dbReference>
<feature type="region of interest" description="Disordered" evidence="9">
    <location>
        <begin position="66"/>
        <end position="103"/>
    </location>
</feature>
<keyword evidence="5" id="KW-0735">Signal-anchor</keyword>
<evidence type="ECO:0000313" key="12">
    <source>
        <dbReference type="Proteomes" id="UP001172155"/>
    </source>
</evidence>
<keyword evidence="7" id="KW-0472">Membrane</keyword>
<evidence type="ECO:0000256" key="1">
    <source>
        <dbReference type="ARBA" id="ARBA00004606"/>
    </source>
</evidence>
<dbReference type="PANTHER" id="PTHR10811">
    <property type="entry name" value="FRINGE-RELATED"/>
    <property type="match status" value="1"/>
</dbReference>